<keyword evidence="8" id="KW-1185">Reference proteome</keyword>
<dbReference type="Pfam" id="PF08352">
    <property type="entry name" value="oligo_HPY"/>
    <property type="match status" value="1"/>
</dbReference>
<feature type="domain" description="ABC transporter" evidence="6">
    <location>
        <begin position="1"/>
        <end position="250"/>
    </location>
</feature>
<protein>
    <submittedName>
        <fullName evidence="7">Dipeptide ABC transporter ATP-binding protein</fullName>
    </submittedName>
</protein>
<evidence type="ECO:0000313" key="8">
    <source>
        <dbReference type="Proteomes" id="UP001500908"/>
    </source>
</evidence>
<dbReference type="InterPro" id="IPR003593">
    <property type="entry name" value="AAA+_ATPase"/>
</dbReference>
<sequence>MTLDDVHVAFSPQGLFRRRTAPVRAVRGVSLGVGEAESVGLVGESGCGKSTLGRVAVRLLSPTSGTVSFQGQAIQALPERRMRPLRPGLQMVFQDPYSSLDPSMTVGDSVAEPLRVHERLSGAERRARGREMLHLVGLEERHLDRYPHEFSGGQRQRVALARALILNPQVVVCDEATSAVDVSTQNQILALLRELRHDRGMGFLFISHNLAAVRHVAQRVAVMYLGKVVETGPTARVFAAPAHPYTHMLLTSAPGASRRGAGGATPVGEPPSPVNPPAGCPFQTRCPMVMERCRVEMPAPTPVDGGGEVACHLQTDGPHLAGRPLPETLRAGV</sequence>
<dbReference type="NCBIfam" id="TIGR01727">
    <property type="entry name" value="oligo_HPY"/>
    <property type="match status" value="1"/>
</dbReference>
<comment type="similarity">
    <text evidence="1">Belongs to the ABC transporter superfamily.</text>
</comment>
<dbReference type="PROSITE" id="PS50893">
    <property type="entry name" value="ABC_TRANSPORTER_2"/>
    <property type="match status" value="1"/>
</dbReference>
<evidence type="ECO:0000256" key="3">
    <source>
        <dbReference type="ARBA" id="ARBA00022741"/>
    </source>
</evidence>
<evidence type="ECO:0000313" key="7">
    <source>
        <dbReference type="EMBL" id="GAA3731738.1"/>
    </source>
</evidence>
<dbReference type="InterPro" id="IPR003439">
    <property type="entry name" value="ABC_transporter-like_ATP-bd"/>
</dbReference>
<keyword evidence="4 7" id="KW-0067">ATP-binding</keyword>
<dbReference type="PANTHER" id="PTHR43776:SF7">
    <property type="entry name" value="D,D-DIPEPTIDE TRANSPORT ATP-BINDING PROTEIN DDPF-RELATED"/>
    <property type="match status" value="1"/>
</dbReference>
<dbReference type="SMART" id="SM00382">
    <property type="entry name" value="AAA"/>
    <property type="match status" value="1"/>
</dbReference>
<dbReference type="EMBL" id="BAABDD010000003">
    <property type="protein sequence ID" value="GAA3731738.1"/>
    <property type="molecule type" value="Genomic_DNA"/>
</dbReference>
<name>A0ABP7FAU2_9ACTN</name>
<evidence type="ECO:0000256" key="4">
    <source>
        <dbReference type="ARBA" id="ARBA00022840"/>
    </source>
</evidence>
<dbReference type="Proteomes" id="UP001500908">
    <property type="component" value="Unassembled WGS sequence"/>
</dbReference>
<feature type="region of interest" description="Disordered" evidence="5">
    <location>
        <begin position="253"/>
        <end position="276"/>
    </location>
</feature>
<dbReference type="InterPro" id="IPR050319">
    <property type="entry name" value="ABC_transp_ATP-bind"/>
</dbReference>
<dbReference type="InterPro" id="IPR027417">
    <property type="entry name" value="P-loop_NTPase"/>
</dbReference>
<dbReference type="SUPFAM" id="SSF52540">
    <property type="entry name" value="P-loop containing nucleoside triphosphate hydrolases"/>
    <property type="match status" value="1"/>
</dbReference>
<reference evidence="8" key="1">
    <citation type="journal article" date="2019" name="Int. J. Syst. Evol. Microbiol.">
        <title>The Global Catalogue of Microorganisms (GCM) 10K type strain sequencing project: providing services to taxonomists for standard genome sequencing and annotation.</title>
        <authorList>
            <consortium name="The Broad Institute Genomics Platform"/>
            <consortium name="The Broad Institute Genome Sequencing Center for Infectious Disease"/>
            <person name="Wu L."/>
            <person name="Ma J."/>
        </authorList>
    </citation>
    <scope>NUCLEOTIDE SEQUENCE [LARGE SCALE GENOMIC DNA]</scope>
    <source>
        <strain evidence="8">JCM 17137</strain>
    </source>
</reference>
<dbReference type="InterPro" id="IPR017871">
    <property type="entry name" value="ABC_transporter-like_CS"/>
</dbReference>
<dbReference type="CDD" id="cd03257">
    <property type="entry name" value="ABC_NikE_OppD_transporters"/>
    <property type="match status" value="1"/>
</dbReference>
<dbReference type="GO" id="GO:0005524">
    <property type="term" value="F:ATP binding"/>
    <property type="evidence" value="ECO:0007669"/>
    <property type="project" value="UniProtKB-KW"/>
</dbReference>
<dbReference type="Gene3D" id="3.40.50.300">
    <property type="entry name" value="P-loop containing nucleotide triphosphate hydrolases"/>
    <property type="match status" value="1"/>
</dbReference>
<gene>
    <name evidence="7" type="ORF">GCM10022402_10560</name>
</gene>
<evidence type="ECO:0000256" key="2">
    <source>
        <dbReference type="ARBA" id="ARBA00022448"/>
    </source>
</evidence>
<proteinExistence type="inferred from homology"/>
<dbReference type="PROSITE" id="PS00211">
    <property type="entry name" value="ABC_TRANSPORTER_1"/>
    <property type="match status" value="1"/>
</dbReference>
<dbReference type="InterPro" id="IPR013563">
    <property type="entry name" value="Oligopep_ABC_C"/>
</dbReference>
<evidence type="ECO:0000259" key="6">
    <source>
        <dbReference type="PROSITE" id="PS50893"/>
    </source>
</evidence>
<evidence type="ECO:0000256" key="5">
    <source>
        <dbReference type="SAM" id="MobiDB-lite"/>
    </source>
</evidence>
<dbReference type="Pfam" id="PF00005">
    <property type="entry name" value="ABC_tran"/>
    <property type="match status" value="1"/>
</dbReference>
<accession>A0ABP7FAU2</accession>
<comment type="caution">
    <text evidence="7">The sequence shown here is derived from an EMBL/GenBank/DDBJ whole genome shotgun (WGS) entry which is preliminary data.</text>
</comment>
<keyword evidence="2" id="KW-0813">Transport</keyword>
<dbReference type="PANTHER" id="PTHR43776">
    <property type="entry name" value="TRANSPORT ATP-BINDING PROTEIN"/>
    <property type="match status" value="1"/>
</dbReference>
<keyword evidence="3" id="KW-0547">Nucleotide-binding</keyword>
<organism evidence="7 8">
    <name type="scientific">Salinactinospora qingdaonensis</name>
    <dbReference type="NCBI Taxonomy" id="702744"/>
    <lineage>
        <taxon>Bacteria</taxon>
        <taxon>Bacillati</taxon>
        <taxon>Actinomycetota</taxon>
        <taxon>Actinomycetes</taxon>
        <taxon>Streptosporangiales</taxon>
        <taxon>Nocardiopsidaceae</taxon>
        <taxon>Salinactinospora</taxon>
    </lineage>
</organism>
<evidence type="ECO:0000256" key="1">
    <source>
        <dbReference type="ARBA" id="ARBA00005417"/>
    </source>
</evidence>